<organism evidence="3 4">
    <name type="scientific">Legionella waltersii</name>
    <dbReference type="NCBI Taxonomy" id="66969"/>
    <lineage>
        <taxon>Bacteria</taxon>
        <taxon>Pseudomonadati</taxon>
        <taxon>Pseudomonadota</taxon>
        <taxon>Gammaproteobacteria</taxon>
        <taxon>Legionellales</taxon>
        <taxon>Legionellaceae</taxon>
        <taxon>Legionella</taxon>
    </lineage>
</organism>
<protein>
    <submittedName>
        <fullName evidence="3">LysM domain-containing protein</fullName>
    </submittedName>
</protein>
<dbReference type="Proteomes" id="UP000054729">
    <property type="component" value="Unassembled WGS sequence"/>
</dbReference>
<dbReference type="CDD" id="cd00118">
    <property type="entry name" value="LysM"/>
    <property type="match status" value="1"/>
</dbReference>
<name>A0A0W1ADE4_9GAMM</name>
<gene>
    <name evidence="3" type="ORF">Lwal_1256</name>
</gene>
<evidence type="ECO:0000313" key="4">
    <source>
        <dbReference type="Proteomes" id="UP000054729"/>
    </source>
</evidence>
<evidence type="ECO:0000256" key="1">
    <source>
        <dbReference type="SAM" id="SignalP"/>
    </source>
</evidence>
<accession>A0A0W1ADE4</accession>
<keyword evidence="1" id="KW-0732">Signal</keyword>
<dbReference type="RefSeq" id="WP_058479966.1">
    <property type="nucleotide sequence ID" value="NZ_CAAAIQ010000007.1"/>
</dbReference>
<feature type="signal peptide" evidence="1">
    <location>
        <begin position="1"/>
        <end position="18"/>
    </location>
</feature>
<evidence type="ECO:0000313" key="3">
    <source>
        <dbReference type="EMBL" id="KTD79184.1"/>
    </source>
</evidence>
<dbReference type="PANTHER" id="PTHR34700">
    <property type="entry name" value="POTASSIUM BINDING PROTEIN KBP"/>
    <property type="match status" value="1"/>
</dbReference>
<reference evidence="3 4" key="1">
    <citation type="submission" date="2015-11" db="EMBL/GenBank/DDBJ databases">
        <title>Genomic analysis of 38 Legionella species identifies large and diverse effector repertoires.</title>
        <authorList>
            <person name="Burstein D."/>
            <person name="Amaro F."/>
            <person name="Zusman T."/>
            <person name="Lifshitz Z."/>
            <person name="Cohen O."/>
            <person name="Gilbert J.A."/>
            <person name="Pupko T."/>
            <person name="Shuman H.A."/>
            <person name="Segal G."/>
        </authorList>
    </citation>
    <scope>NUCLEOTIDE SEQUENCE [LARGE SCALE GENOMIC DNA]</scope>
    <source>
        <strain evidence="3 4">ATCC 51914</strain>
    </source>
</reference>
<evidence type="ECO:0000259" key="2">
    <source>
        <dbReference type="PROSITE" id="PS51782"/>
    </source>
</evidence>
<sequence length="345" mass="38340">MRYYLLIFCFIIPSFCQALSLRPDSPKRYVVQHGDTLWGISSRYLKNPWEWKALWRANPNIKNPDRLYPGAILVLEYYQDMPYIRVLSNGTVKLSPSIRLTQVDEAVPPIPLGDIKPFLDESLILDADVLSRAPYVVALMGERMLGGQGDEVYVKGLHRSKELPVGGTIAYSIFRGGKDYFDPITNELLGYKAVLVGYGELLAGGDPATVLLTSINVGIMIGDAVLINNHPEFELYFEPETPETTVKGYIIEMPINMPQGTSQGAVGGVLVLSIGEQAGLKPGDVLGIYGKQRFVNDPKNRIQPIKLPQERLGEAMVFRTFTKTSYALVVRSTRAINLFDTVTNP</sequence>
<dbReference type="PROSITE" id="PS51782">
    <property type="entry name" value="LYSM"/>
    <property type="match status" value="1"/>
</dbReference>
<dbReference type="Gene3D" id="3.10.350.10">
    <property type="entry name" value="LysM domain"/>
    <property type="match status" value="1"/>
</dbReference>
<feature type="chain" id="PRO_5006919618" evidence="1">
    <location>
        <begin position="19"/>
        <end position="345"/>
    </location>
</feature>
<dbReference type="InterPro" id="IPR052196">
    <property type="entry name" value="Bact_Kbp"/>
</dbReference>
<dbReference type="STRING" id="66969.Lwal_1256"/>
<dbReference type="PATRIC" id="fig|66969.6.peg.1381"/>
<feature type="domain" description="LysM" evidence="2">
    <location>
        <begin position="27"/>
        <end position="75"/>
    </location>
</feature>
<dbReference type="PANTHER" id="PTHR34700:SF4">
    <property type="entry name" value="PHAGE-LIKE ELEMENT PBSX PROTEIN XKDP"/>
    <property type="match status" value="1"/>
</dbReference>
<dbReference type="SMART" id="SM00257">
    <property type="entry name" value="LysM"/>
    <property type="match status" value="1"/>
</dbReference>
<dbReference type="OrthoDB" id="9765158at2"/>
<keyword evidence="4" id="KW-1185">Reference proteome</keyword>
<dbReference type="Pfam" id="PF01476">
    <property type="entry name" value="LysM"/>
    <property type="match status" value="1"/>
</dbReference>
<dbReference type="InterPro" id="IPR036779">
    <property type="entry name" value="LysM_dom_sf"/>
</dbReference>
<dbReference type="AlphaFoldDB" id="A0A0W1ADE4"/>
<comment type="caution">
    <text evidence="3">The sequence shown here is derived from an EMBL/GenBank/DDBJ whole genome shotgun (WGS) entry which is preliminary data.</text>
</comment>
<dbReference type="EMBL" id="LNZB01000036">
    <property type="protein sequence ID" value="KTD79184.1"/>
    <property type="molecule type" value="Genomic_DNA"/>
</dbReference>
<dbReference type="SUPFAM" id="SSF54106">
    <property type="entry name" value="LysM domain"/>
    <property type="match status" value="1"/>
</dbReference>
<proteinExistence type="predicted"/>
<dbReference type="InterPro" id="IPR018392">
    <property type="entry name" value="LysM"/>
</dbReference>